<dbReference type="PROSITE" id="PS50109">
    <property type="entry name" value="HIS_KIN"/>
    <property type="match status" value="1"/>
</dbReference>
<evidence type="ECO:0000256" key="5">
    <source>
        <dbReference type="ARBA" id="ARBA00023012"/>
    </source>
</evidence>
<dbReference type="GO" id="GO:0000155">
    <property type="term" value="F:phosphorelay sensor kinase activity"/>
    <property type="evidence" value="ECO:0007669"/>
    <property type="project" value="InterPro"/>
</dbReference>
<feature type="transmembrane region" description="Helical" evidence="6">
    <location>
        <begin position="376"/>
        <end position="396"/>
    </location>
</feature>
<organism evidence="8 9">
    <name type="scientific">Propionispira arboris</name>
    <dbReference type="NCBI Taxonomy" id="84035"/>
    <lineage>
        <taxon>Bacteria</taxon>
        <taxon>Bacillati</taxon>
        <taxon>Bacillota</taxon>
        <taxon>Negativicutes</taxon>
        <taxon>Selenomonadales</taxon>
        <taxon>Selenomonadaceae</taxon>
        <taxon>Propionispira</taxon>
    </lineage>
</organism>
<keyword evidence="5" id="KW-0902">Two-component regulatory system</keyword>
<dbReference type="CDD" id="cd00082">
    <property type="entry name" value="HisKA"/>
    <property type="match status" value="1"/>
</dbReference>
<dbReference type="STRING" id="84035.SAMN05660742_11890"/>
<evidence type="ECO:0000256" key="1">
    <source>
        <dbReference type="ARBA" id="ARBA00000085"/>
    </source>
</evidence>
<dbReference type="EMBL" id="FNZK01000018">
    <property type="protein sequence ID" value="SEJ82705.1"/>
    <property type="molecule type" value="Genomic_DNA"/>
</dbReference>
<feature type="domain" description="Histidine kinase" evidence="7">
    <location>
        <begin position="462"/>
        <end position="693"/>
    </location>
</feature>
<dbReference type="SMART" id="SM00387">
    <property type="entry name" value="HATPase_c"/>
    <property type="match status" value="1"/>
</dbReference>
<dbReference type="InterPro" id="IPR003661">
    <property type="entry name" value="HisK_dim/P_dom"/>
</dbReference>
<dbReference type="InterPro" id="IPR003594">
    <property type="entry name" value="HATPase_dom"/>
</dbReference>
<evidence type="ECO:0000313" key="9">
    <source>
        <dbReference type="Proteomes" id="UP000199662"/>
    </source>
</evidence>
<dbReference type="Pfam" id="PF04392">
    <property type="entry name" value="ABC_sub_bind"/>
    <property type="match status" value="1"/>
</dbReference>
<keyword evidence="4" id="KW-0418">Kinase</keyword>
<dbReference type="Proteomes" id="UP000199662">
    <property type="component" value="Unassembled WGS sequence"/>
</dbReference>
<dbReference type="RefSeq" id="WP_091834011.1">
    <property type="nucleotide sequence ID" value="NZ_FNZK01000018.1"/>
</dbReference>
<dbReference type="InterPro" id="IPR036890">
    <property type="entry name" value="HATPase_C_sf"/>
</dbReference>
<sequence length="697" mass="79630">MGHLGKVSLLIVFLISCLTGLAALFINMQKISDVKMETEKNSYGILPVNTMKQDTLYDMARKNILVLNSYHADMLWVQSEEKGIRSILGNDTKIRLYFDYMDTKRNISTEYMEKFYELYLEKCKNTHFDAVIVTDDAAYRFVLEHQQELFPDIPIVFCGINFFENREIQRNPWVTGVAEVTDMKRTVDAALELHPNVKKIVFINDESDAGKVNHQLLLKIMPEFIDRVEFTLFEKMTMPALLKKVSALDNDSLIILMTFNVDEDQKIFSYEESADLIAAKSKVPIYCTWDFYLGHGVVGGMMTSGYTQGEKAAQLMQKILYEGRFPADIPFVLESINHYMFDYNEMKKFGIQQSMLPAGSIVVNKPVTFYETYKNLVWAVATVVLVLLFMVIVLVMNIRYRRRGEEEIRQLNAALESRVLARTHDLQETNNKLTATLVDLKQMRTHLIEAEKMASLGELVAGVAHEINTPVGNSITAISHLETNNSDFDNKFSMGTMKKSDLENYLAVVHSVVKIVFTNLTRAAELIRSFKKVAVDQSLEERRIFCLDEYMNDILISLKPQLKKTRHKMIFHCPADITVYWDPGALWQIMANLLSNSLLHAYEEDSEGIIAIDVYKDGEYILIKYADDGKGMPPEVQKKIFEPFFTTKRGSGGSGLGMNIVYNLVVFKMNGTIECNSNLEVGTEFIIRIRNTEQDKG</sequence>
<evidence type="ECO:0000313" key="8">
    <source>
        <dbReference type="EMBL" id="SEJ82705.1"/>
    </source>
</evidence>
<dbReference type="Gene3D" id="3.40.50.2300">
    <property type="match status" value="2"/>
</dbReference>
<dbReference type="Gene3D" id="1.10.287.130">
    <property type="match status" value="1"/>
</dbReference>
<evidence type="ECO:0000259" key="7">
    <source>
        <dbReference type="PROSITE" id="PS50109"/>
    </source>
</evidence>
<accession>A0A1H7CAN3</accession>
<comment type="catalytic activity">
    <reaction evidence="1">
        <text>ATP + protein L-histidine = ADP + protein N-phospho-L-histidine.</text>
        <dbReference type="EC" id="2.7.13.3"/>
    </reaction>
</comment>
<keyword evidence="3" id="KW-0597">Phosphoprotein</keyword>
<reference evidence="8 9" key="1">
    <citation type="submission" date="2016-10" db="EMBL/GenBank/DDBJ databases">
        <authorList>
            <person name="de Groot N.N."/>
        </authorList>
    </citation>
    <scope>NUCLEOTIDE SEQUENCE [LARGE SCALE GENOMIC DNA]</scope>
    <source>
        <strain evidence="8 9">DSM 2179</strain>
    </source>
</reference>
<evidence type="ECO:0000256" key="4">
    <source>
        <dbReference type="ARBA" id="ARBA00022777"/>
    </source>
</evidence>
<dbReference type="PRINTS" id="PR00344">
    <property type="entry name" value="BCTRLSENSOR"/>
</dbReference>
<keyword evidence="6" id="KW-0472">Membrane</keyword>
<proteinExistence type="predicted"/>
<evidence type="ECO:0000256" key="6">
    <source>
        <dbReference type="SAM" id="Phobius"/>
    </source>
</evidence>
<keyword evidence="6" id="KW-0812">Transmembrane</keyword>
<dbReference type="Gene3D" id="3.30.565.10">
    <property type="entry name" value="Histidine kinase-like ATPase, C-terminal domain"/>
    <property type="match status" value="1"/>
</dbReference>
<keyword evidence="4" id="KW-0808">Transferase</keyword>
<keyword evidence="6" id="KW-1133">Transmembrane helix</keyword>
<evidence type="ECO:0000256" key="3">
    <source>
        <dbReference type="ARBA" id="ARBA00022553"/>
    </source>
</evidence>
<dbReference type="AlphaFoldDB" id="A0A1H7CAN3"/>
<dbReference type="PANTHER" id="PTHR43065">
    <property type="entry name" value="SENSOR HISTIDINE KINASE"/>
    <property type="match status" value="1"/>
</dbReference>
<protein>
    <recommendedName>
        <fullName evidence="2">histidine kinase</fullName>
        <ecNumber evidence="2">2.7.13.3</ecNumber>
    </recommendedName>
</protein>
<keyword evidence="9" id="KW-1185">Reference proteome</keyword>
<dbReference type="Pfam" id="PF02518">
    <property type="entry name" value="HATPase_c"/>
    <property type="match status" value="1"/>
</dbReference>
<dbReference type="InterPro" id="IPR004358">
    <property type="entry name" value="Sig_transdc_His_kin-like_C"/>
</dbReference>
<dbReference type="EC" id="2.7.13.3" evidence="2"/>
<evidence type="ECO:0000256" key="2">
    <source>
        <dbReference type="ARBA" id="ARBA00012438"/>
    </source>
</evidence>
<name>A0A1H7CAN3_9FIRM</name>
<gene>
    <name evidence="8" type="ORF">SAMN05660742_11890</name>
</gene>
<dbReference type="InterPro" id="IPR005467">
    <property type="entry name" value="His_kinase_dom"/>
</dbReference>
<dbReference type="PROSITE" id="PS51257">
    <property type="entry name" value="PROKAR_LIPOPROTEIN"/>
    <property type="match status" value="1"/>
</dbReference>
<dbReference type="CDD" id="cd00075">
    <property type="entry name" value="HATPase"/>
    <property type="match status" value="1"/>
</dbReference>
<dbReference type="InterPro" id="IPR007487">
    <property type="entry name" value="ABC_transpt-TYRBP-like"/>
</dbReference>
<dbReference type="SUPFAM" id="SSF55874">
    <property type="entry name" value="ATPase domain of HSP90 chaperone/DNA topoisomerase II/histidine kinase"/>
    <property type="match status" value="1"/>
</dbReference>